<reference evidence="1" key="1">
    <citation type="submission" date="2014-11" db="EMBL/GenBank/DDBJ databases">
        <authorList>
            <person name="Amaro Gonzalez C."/>
        </authorList>
    </citation>
    <scope>NUCLEOTIDE SEQUENCE</scope>
</reference>
<dbReference type="AlphaFoldDB" id="A0A0E9RT92"/>
<reference evidence="1" key="2">
    <citation type="journal article" date="2015" name="Fish Shellfish Immunol.">
        <title>Early steps in the European eel (Anguilla anguilla)-Vibrio vulnificus interaction in the gills: Role of the RtxA13 toxin.</title>
        <authorList>
            <person name="Callol A."/>
            <person name="Pajuelo D."/>
            <person name="Ebbesson L."/>
            <person name="Teles M."/>
            <person name="MacKenzie S."/>
            <person name="Amaro C."/>
        </authorList>
    </citation>
    <scope>NUCLEOTIDE SEQUENCE</scope>
</reference>
<sequence length="57" mass="6913">MCQCVSVTCTKSIKKKKLYLKLYFNCRNERNMSTQMFQTFFLLLLSHHLSKMFEWLA</sequence>
<accession>A0A0E9RT92</accession>
<evidence type="ECO:0000313" key="1">
    <source>
        <dbReference type="EMBL" id="JAH32351.1"/>
    </source>
</evidence>
<protein>
    <submittedName>
        <fullName evidence="1">Uncharacterized protein</fullName>
    </submittedName>
</protein>
<name>A0A0E9RT92_ANGAN</name>
<organism evidence="1">
    <name type="scientific">Anguilla anguilla</name>
    <name type="common">European freshwater eel</name>
    <name type="synonym">Muraena anguilla</name>
    <dbReference type="NCBI Taxonomy" id="7936"/>
    <lineage>
        <taxon>Eukaryota</taxon>
        <taxon>Metazoa</taxon>
        <taxon>Chordata</taxon>
        <taxon>Craniata</taxon>
        <taxon>Vertebrata</taxon>
        <taxon>Euteleostomi</taxon>
        <taxon>Actinopterygii</taxon>
        <taxon>Neopterygii</taxon>
        <taxon>Teleostei</taxon>
        <taxon>Anguilliformes</taxon>
        <taxon>Anguillidae</taxon>
        <taxon>Anguilla</taxon>
    </lineage>
</organism>
<dbReference type="EMBL" id="GBXM01076226">
    <property type="protein sequence ID" value="JAH32351.1"/>
    <property type="molecule type" value="Transcribed_RNA"/>
</dbReference>
<proteinExistence type="predicted"/>